<evidence type="ECO:0000313" key="7">
    <source>
        <dbReference type="Proteomes" id="UP000240009"/>
    </source>
</evidence>
<keyword evidence="3" id="KW-0808">Transferase</keyword>
<dbReference type="Pfam" id="PF00535">
    <property type="entry name" value="Glycos_transf_2"/>
    <property type="match status" value="1"/>
</dbReference>
<proteinExistence type="inferred from homology"/>
<feature type="domain" description="Glycosyltransferase 2-like" evidence="5">
    <location>
        <begin position="31"/>
        <end position="199"/>
    </location>
</feature>
<reference evidence="6 7" key="1">
    <citation type="submission" date="2018-02" db="EMBL/GenBank/DDBJ databases">
        <title>Comparative genomes isolates from brazilian mangrove.</title>
        <authorList>
            <person name="Araujo J.E."/>
            <person name="Taketani R.G."/>
            <person name="Silva M.C.P."/>
            <person name="Loureco M.V."/>
            <person name="Andreote F.D."/>
        </authorList>
    </citation>
    <scope>NUCLEOTIDE SEQUENCE [LARGE SCALE GENOMIC DNA]</scope>
    <source>
        <strain evidence="6 7">HEX-2 MGV</strain>
    </source>
</reference>
<dbReference type="OrthoDB" id="9810303at2"/>
<evidence type="ECO:0000256" key="3">
    <source>
        <dbReference type="ARBA" id="ARBA00022679"/>
    </source>
</evidence>
<dbReference type="GO" id="GO:0016020">
    <property type="term" value="C:membrane"/>
    <property type="evidence" value="ECO:0007669"/>
    <property type="project" value="GOC"/>
</dbReference>
<dbReference type="SUPFAM" id="SSF53448">
    <property type="entry name" value="Nucleotide-diphospho-sugar transferases"/>
    <property type="match status" value="1"/>
</dbReference>
<evidence type="ECO:0000256" key="1">
    <source>
        <dbReference type="ARBA" id="ARBA00006739"/>
    </source>
</evidence>
<comment type="caution">
    <text evidence="6">The sequence shown here is derived from an EMBL/GenBank/DDBJ whole genome shotgun (WGS) entry which is preliminary data.</text>
</comment>
<dbReference type="InterPro" id="IPR029044">
    <property type="entry name" value="Nucleotide-diphossugar_trans"/>
</dbReference>
<dbReference type="PANTHER" id="PTHR43398">
    <property type="entry name" value="DOLICHOL-PHOSPHATE MANNOSYLTRANSFERASE SUBUNIT 1"/>
    <property type="match status" value="1"/>
</dbReference>
<sequence>MSKIADNSEATPRSGLAKGDQHSVKTGRVLVAIATYNEIENLPILVERLVDTLPEADVLVIDDGSPDGTGQWCEEHAKMNARMHCLHRKGKPGLGSAIIAAMQYAIDNNYDVMINLDADLSHPPEKIPEMLEAWKAGAADSTVVIGSRYIQGGGITGWPLKRHFMSRAINLYTRWLLWLPMADCSGSFRAYPVNLLRKITFDSFLSYGYSFFEEVLYHLKEQGATFVEVPFQFVERQYGSSKINMKKAMVAVWTIFRLGLKAWLPF</sequence>
<dbReference type="FunFam" id="3.90.550.10:FF:000122">
    <property type="entry name" value="Dolichol-phosphate mannosyltransferase subunit 1"/>
    <property type="match status" value="1"/>
</dbReference>
<evidence type="ECO:0000313" key="6">
    <source>
        <dbReference type="EMBL" id="PQO27915.1"/>
    </source>
</evidence>
<dbReference type="Proteomes" id="UP000240009">
    <property type="component" value="Unassembled WGS sequence"/>
</dbReference>
<organism evidence="6 7">
    <name type="scientific">Blastopirellula marina</name>
    <dbReference type="NCBI Taxonomy" id="124"/>
    <lineage>
        <taxon>Bacteria</taxon>
        <taxon>Pseudomonadati</taxon>
        <taxon>Planctomycetota</taxon>
        <taxon>Planctomycetia</taxon>
        <taxon>Pirellulales</taxon>
        <taxon>Pirellulaceae</taxon>
        <taxon>Blastopirellula</taxon>
    </lineage>
</organism>
<dbReference type="GO" id="GO:0004582">
    <property type="term" value="F:dolichyl-phosphate beta-D-mannosyltransferase activity"/>
    <property type="evidence" value="ECO:0007669"/>
    <property type="project" value="InterPro"/>
</dbReference>
<dbReference type="Gene3D" id="3.90.550.10">
    <property type="entry name" value="Spore Coat Polysaccharide Biosynthesis Protein SpsA, Chain A"/>
    <property type="match status" value="1"/>
</dbReference>
<name>A0A2S8F6Z0_9BACT</name>
<dbReference type="PANTHER" id="PTHR43398:SF1">
    <property type="entry name" value="DOLICHOL-PHOSPHATE MANNOSYLTRANSFERASE SUBUNIT 1"/>
    <property type="match status" value="1"/>
</dbReference>
<evidence type="ECO:0000259" key="5">
    <source>
        <dbReference type="Pfam" id="PF00535"/>
    </source>
</evidence>
<dbReference type="InterPro" id="IPR001173">
    <property type="entry name" value="Glyco_trans_2-like"/>
</dbReference>
<evidence type="ECO:0000256" key="4">
    <source>
        <dbReference type="SAM" id="MobiDB-lite"/>
    </source>
</evidence>
<dbReference type="CDD" id="cd06442">
    <property type="entry name" value="DPM1_like"/>
    <property type="match status" value="1"/>
</dbReference>
<dbReference type="AlphaFoldDB" id="A0A2S8F6Z0"/>
<dbReference type="InterPro" id="IPR039528">
    <property type="entry name" value="DPM1-like"/>
</dbReference>
<dbReference type="RefSeq" id="WP_105355387.1">
    <property type="nucleotide sequence ID" value="NZ_PUIA01000051.1"/>
</dbReference>
<evidence type="ECO:0000256" key="2">
    <source>
        <dbReference type="ARBA" id="ARBA00022676"/>
    </source>
</evidence>
<comment type="similarity">
    <text evidence="1">Belongs to the glycosyltransferase 2 family.</text>
</comment>
<accession>A0A2S8F6Z0</accession>
<keyword evidence="2" id="KW-0328">Glycosyltransferase</keyword>
<feature type="region of interest" description="Disordered" evidence="4">
    <location>
        <begin position="1"/>
        <end position="20"/>
    </location>
</feature>
<protein>
    <submittedName>
        <fullName evidence="6">Polyprenol monophosphomannose synthase</fullName>
    </submittedName>
</protein>
<dbReference type="EMBL" id="PUIA01000051">
    <property type="protein sequence ID" value="PQO27915.1"/>
    <property type="molecule type" value="Genomic_DNA"/>
</dbReference>
<gene>
    <name evidence="6" type="ORF">C5Y96_16155</name>
</gene>
<dbReference type="GO" id="GO:0009247">
    <property type="term" value="P:glycolipid biosynthetic process"/>
    <property type="evidence" value="ECO:0007669"/>
    <property type="project" value="TreeGrafter"/>
</dbReference>